<accession>A0A6C0H7N9</accession>
<dbReference type="Pfam" id="PF23827">
    <property type="entry name" value="DUF7197"/>
    <property type="match status" value="1"/>
</dbReference>
<organism evidence="1">
    <name type="scientific">viral metagenome</name>
    <dbReference type="NCBI Taxonomy" id="1070528"/>
    <lineage>
        <taxon>unclassified sequences</taxon>
        <taxon>metagenomes</taxon>
        <taxon>organismal metagenomes</taxon>
    </lineage>
</organism>
<proteinExistence type="predicted"/>
<dbReference type="InterPro" id="IPR055621">
    <property type="entry name" value="DUF7197"/>
</dbReference>
<dbReference type="EMBL" id="MN739898">
    <property type="protein sequence ID" value="QHT76592.1"/>
    <property type="molecule type" value="Genomic_DNA"/>
</dbReference>
<evidence type="ECO:0000313" key="1">
    <source>
        <dbReference type="EMBL" id="QHT76592.1"/>
    </source>
</evidence>
<name>A0A6C0H7N9_9ZZZZ</name>
<sequence length="259" mass="31998">MLYPALQHKAQSKIYYNIESESLITIPLEIKSNNKLEQSYILENNINIKSDNYYTPKDIKYFINYQKNEQYEIQNMTFYEKEIIKSFKKFYEDEKNINLFLSILSKEYNISIRLVIFFILRYSKLNKINYIIHKNDNTKYIFNVYFSYKQQIKNYQIKFFDPFNRGNKISYLFNNNQSIITTIGQMNFFKWFIENDIYDYLIDNYELIYYEMMEYNKNDRIKKKDIIKIKNKHYKYNMINNNHKHNYDKLHPIIVSFSF</sequence>
<dbReference type="AlphaFoldDB" id="A0A6C0H7N9"/>
<protein>
    <submittedName>
        <fullName evidence="1">Uncharacterized protein</fullName>
    </submittedName>
</protein>
<reference evidence="1" key="1">
    <citation type="journal article" date="2020" name="Nature">
        <title>Giant virus diversity and host interactions through global metagenomics.</title>
        <authorList>
            <person name="Schulz F."/>
            <person name="Roux S."/>
            <person name="Paez-Espino D."/>
            <person name="Jungbluth S."/>
            <person name="Walsh D.A."/>
            <person name="Denef V.J."/>
            <person name="McMahon K.D."/>
            <person name="Konstantinidis K.T."/>
            <person name="Eloe-Fadrosh E.A."/>
            <person name="Kyrpides N.C."/>
            <person name="Woyke T."/>
        </authorList>
    </citation>
    <scope>NUCLEOTIDE SEQUENCE</scope>
    <source>
        <strain evidence="1">GVMAG-M-3300023179-82</strain>
    </source>
</reference>